<reference evidence="2" key="1">
    <citation type="submission" date="2022-07" db="EMBL/GenBank/DDBJ databases">
        <title>Fungi with potential for degradation of polypropylene.</title>
        <authorList>
            <person name="Gostincar C."/>
        </authorList>
    </citation>
    <scope>NUCLEOTIDE SEQUENCE</scope>
    <source>
        <strain evidence="2">EXF-13287</strain>
    </source>
</reference>
<gene>
    <name evidence="2" type="ORF">NKR19_g7912</name>
</gene>
<keyword evidence="3" id="KW-1185">Reference proteome</keyword>
<protein>
    <submittedName>
        <fullName evidence="2">Nipped-B-like protein A</fullName>
    </submittedName>
</protein>
<evidence type="ECO:0000313" key="2">
    <source>
        <dbReference type="EMBL" id="KAJ9138290.1"/>
    </source>
</evidence>
<dbReference type="GO" id="GO:0005634">
    <property type="term" value="C:nucleus"/>
    <property type="evidence" value="ECO:0007669"/>
    <property type="project" value="TreeGrafter"/>
</dbReference>
<dbReference type="GO" id="GO:0000209">
    <property type="term" value="P:protein polyubiquitination"/>
    <property type="evidence" value="ECO:0007669"/>
    <property type="project" value="TreeGrafter"/>
</dbReference>
<dbReference type="GO" id="GO:0061630">
    <property type="term" value="F:ubiquitin protein ligase activity"/>
    <property type="evidence" value="ECO:0007669"/>
    <property type="project" value="TreeGrafter"/>
</dbReference>
<evidence type="ECO:0000256" key="1">
    <source>
        <dbReference type="SAM" id="MobiDB-lite"/>
    </source>
</evidence>
<dbReference type="GO" id="GO:0030332">
    <property type="term" value="F:cyclin binding"/>
    <property type="evidence" value="ECO:0007669"/>
    <property type="project" value="TreeGrafter"/>
</dbReference>
<dbReference type="GO" id="GO:0043161">
    <property type="term" value="P:proteasome-mediated ubiquitin-dependent protein catabolic process"/>
    <property type="evidence" value="ECO:0007669"/>
    <property type="project" value="TreeGrafter"/>
</dbReference>
<name>A0AA38VP98_9PEZI</name>
<organism evidence="2 3">
    <name type="scientific">Coniochaeta hoffmannii</name>
    <dbReference type="NCBI Taxonomy" id="91930"/>
    <lineage>
        <taxon>Eukaryota</taxon>
        <taxon>Fungi</taxon>
        <taxon>Dikarya</taxon>
        <taxon>Ascomycota</taxon>
        <taxon>Pezizomycotina</taxon>
        <taxon>Sordariomycetes</taxon>
        <taxon>Sordariomycetidae</taxon>
        <taxon>Coniochaetales</taxon>
        <taxon>Coniochaetaceae</taxon>
        <taxon>Coniochaeta</taxon>
    </lineage>
</organism>
<dbReference type="EMBL" id="JANBVN010000147">
    <property type="protein sequence ID" value="KAJ9138290.1"/>
    <property type="molecule type" value="Genomic_DNA"/>
</dbReference>
<dbReference type="GO" id="GO:0031624">
    <property type="term" value="F:ubiquitin conjugating enzyme binding"/>
    <property type="evidence" value="ECO:0007669"/>
    <property type="project" value="TreeGrafter"/>
</dbReference>
<comment type="caution">
    <text evidence="2">The sequence shown here is derived from an EMBL/GenBank/DDBJ whole genome shotgun (WGS) entry which is preliminary data.</text>
</comment>
<dbReference type="GO" id="GO:0000151">
    <property type="term" value="C:ubiquitin ligase complex"/>
    <property type="evidence" value="ECO:0007669"/>
    <property type="project" value="TreeGrafter"/>
</dbReference>
<proteinExistence type="predicted"/>
<dbReference type="PANTHER" id="PTHR31531">
    <property type="entry name" value="E3 UBIQUITIN-PROTEIN LIGASE E3D FAMILY MEMBER"/>
    <property type="match status" value="1"/>
</dbReference>
<dbReference type="InterPro" id="IPR019193">
    <property type="entry name" value="UBQ-conj_enz_E2-bd_prot"/>
</dbReference>
<dbReference type="GO" id="GO:0005829">
    <property type="term" value="C:cytosol"/>
    <property type="evidence" value="ECO:0007669"/>
    <property type="project" value="TreeGrafter"/>
</dbReference>
<dbReference type="GO" id="GO:0006513">
    <property type="term" value="P:protein monoubiquitination"/>
    <property type="evidence" value="ECO:0007669"/>
    <property type="project" value="TreeGrafter"/>
</dbReference>
<dbReference type="Proteomes" id="UP001174691">
    <property type="component" value="Unassembled WGS sequence"/>
</dbReference>
<dbReference type="GO" id="GO:0051865">
    <property type="term" value="P:protein autoubiquitination"/>
    <property type="evidence" value="ECO:0007669"/>
    <property type="project" value="TreeGrafter"/>
</dbReference>
<dbReference type="PANTHER" id="PTHR31531:SF2">
    <property type="entry name" value="E3 UBIQUITIN-PROTEIN LIGASE E3D"/>
    <property type="match status" value="1"/>
</dbReference>
<evidence type="ECO:0000313" key="3">
    <source>
        <dbReference type="Proteomes" id="UP001174691"/>
    </source>
</evidence>
<feature type="region of interest" description="Disordered" evidence="1">
    <location>
        <begin position="159"/>
        <end position="182"/>
    </location>
</feature>
<sequence>MSHPTSIYAELLSNIRQVSLAVTLSSPPAACTKITISHDGSTSSVRVTHAGQTSHLTLPGRVSCPDGQDLPVQKRRSGDGRSLTWRLPVAGNGQLNGAEEAGRAVPWEARDMVPGGAVSCRNCRAVLVREGVVGEWKDLPAEGWAEMMEFWHCHKPGDEHHHGHGHGHGHGHDDQGNGVADGKADEATLASRGYGAASAISAQKGVGFVDLTVFLFDEGDVQGVTFSPSSFSSGSSSLVSLAATQPNNLNIFCAACHTRLGYFNRATSALTLFKWQLSLPTSSPSLPSPSISHCLSVTLQATLSRTGSSKSLLLPINRLPSPSPSATAPPVLHFWILNPFLRYTSSQTTTSGGATRAMKLLYRTVTRGEADKMLEDVNGDVQEVNLPEEGIGAVAERLAESTALLPETERRYREWDVGMLGLWEG</sequence>
<dbReference type="Pfam" id="PF09814">
    <property type="entry name" value="HECT_2"/>
    <property type="match status" value="1"/>
</dbReference>
<dbReference type="AlphaFoldDB" id="A0AA38VP98"/>
<accession>A0AA38VP98</accession>